<dbReference type="RefSeq" id="WP_189758421.1">
    <property type="nucleotide sequence ID" value="NZ_CAWPOC010000198.1"/>
</dbReference>
<organism evidence="1 2">
    <name type="scientific">Xenorhabdus griffiniae</name>
    <dbReference type="NCBI Taxonomy" id="351672"/>
    <lineage>
        <taxon>Bacteria</taxon>
        <taxon>Pseudomonadati</taxon>
        <taxon>Pseudomonadota</taxon>
        <taxon>Gammaproteobacteria</taxon>
        <taxon>Enterobacterales</taxon>
        <taxon>Morganellaceae</taxon>
        <taxon>Xenorhabdus</taxon>
    </lineage>
</organism>
<sequence length="586" mass="65293">MSETKKSHLQGSGTSSIDAELSVPPDITLIYGQQFYLDVTLTDSIGNLPQGNSINVTAKKGTGITIISQGDNVTTSGQNNSISGHYLVIIDNDPDLITNGKVSFTVTLGAYGNYIYNTPFSYNVKKIFPYTLQLLPEKLICVIPKQYAAPAQNDSEDKYIRYETQLLENTGHPDSKIPVKNALVYLISTPEEDISNNVIITSDSEKLGTPLKIYTPTNVDGRTFISLTSSDNNGKIRFRVYPNNQPNNSGSETNYKPTLLSLACVIFGLEAPMHIAESVCFITPRPIFNFDDLDLLLIPSANGGVINRRSSDEITFEVMIQPYDNPSSDDKILFFTKEKDHIPDINSLILPIYSMQTGEKANYSFSIPFANFKPDEWTEIFYVITNTGNTRYSGGQQIKYSGEDADFVPSDGVKRTYNKVQVYSSLADYKNDPQLEQAGEENTLFWENSYTTRVELSNYINNGGHDAYVKITATNDPTDDKRPKVGDNVYVNMYVKSGNKNFFHKLPDTKLSATPDTIPAGNTTLCSTVIPVKHPLYYGISSYSDGSPAFVYFEYYTMDKNNKATFSHYWRGMTDTSLPGLDDDDE</sequence>
<evidence type="ECO:0000313" key="2">
    <source>
        <dbReference type="Proteomes" id="UP001300348"/>
    </source>
</evidence>
<reference evidence="1 2" key="1">
    <citation type="journal article" date="2023" name="Access Microbiol">
        <title>The genome of a steinernematid-associated Pseudomonas piscis bacterium encodes the biosynthesis of insect toxins.</title>
        <authorList>
            <person name="Awori R.M."/>
            <person name="Hendre P."/>
            <person name="Amugune N.O."/>
        </authorList>
    </citation>
    <scope>NUCLEOTIDE SEQUENCE [LARGE SCALE GENOMIC DNA]</scope>
    <source>
        <strain evidence="1 2">97</strain>
    </source>
</reference>
<dbReference type="EMBL" id="CP133647">
    <property type="protein sequence ID" value="WNH00371.1"/>
    <property type="molecule type" value="Genomic_DNA"/>
</dbReference>
<evidence type="ECO:0000313" key="1">
    <source>
        <dbReference type="EMBL" id="WNH00371.1"/>
    </source>
</evidence>
<dbReference type="GeneID" id="88856017"/>
<protein>
    <recommendedName>
        <fullName evidence="3">IgGFc-binding protein N-terminal domain-containing protein</fullName>
    </recommendedName>
</protein>
<evidence type="ECO:0008006" key="3">
    <source>
        <dbReference type="Google" id="ProtNLM"/>
    </source>
</evidence>
<gene>
    <name evidence="1" type="ORF">QL112_010630</name>
</gene>
<keyword evidence="2" id="KW-1185">Reference proteome</keyword>
<proteinExistence type="predicted"/>
<accession>A0ABY9XCR6</accession>
<dbReference type="Proteomes" id="UP001300348">
    <property type="component" value="Chromosome"/>
</dbReference>
<name>A0ABY9XCR6_9GAMM</name>